<proteinExistence type="predicted"/>
<sequence>MSSFTIDDAEFPADEGDVIRMMRDYADWLGVDIGFQGFESEIKALPGEYAPPSGALLVLRDSDGQPVGCAAFRDLGQGRCELKRMYLDIAARGQGQGRALGEAIMERARAAGYRRIVLDTLDYMGAAVKLYDRLGFQPIAPYYNNPLPGAIYFGRDL</sequence>
<keyword evidence="3" id="KW-1185">Reference proteome</keyword>
<organism evidence="2 3">
    <name type="scientific">Paracoccus tegillarcae</name>
    <dbReference type="NCBI Taxonomy" id="1529068"/>
    <lineage>
        <taxon>Bacteria</taxon>
        <taxon>Pseudomonadati</taxon>
        <taxon>Pseudomonadota</taxon>
        <taxon>Alphaproteobacteria</taxon>
        <taxon>Rhodobacterales</taxon>
        <taxon>Paracoccaceae</taxon>
        <taxon>Paracoccus</taxon>
    </lineage>
</organism>
<evidence type="ECO:0000259" key="1">
    <source>
        <dbReference type="PROSITE" id="PS51186"/>
    </source>
</evidence>
<reference evidence="2 3" key="1">
    <citation type="submission" date="2017-12" db="EMBL/GenBank/DDBJ databases">
        <authorList>
            <person name="Hurst M.R.H."/>
        </authorList>
    </citation>
    <scope>NUCLEOTIDE SEQUENCE [LARGE SCALE GENOMIC DNA]</scope>
    <source>
        <strain evidence="2 3">BM15</strain>
    </source>
</reference>
<dbReference type="Gene3D" id="3.40.630.30">
    <property type="match status" value="1"/>
</dbReference>
<dbReference type="InterPro" id="IPR016181">
    <property type="entry name" value="Acyl_CoA_acyltransferase"/>
</dbReference>
<dbReference type="InterPro" id="IPR052777">
    <property type="entry name" value="Acetyltransferase_Enz"/>
</dbReference>
<evidence type="ECO:0000313" key="3">
    <source>
        <dbReference type="Proteomes" id="UP000233742"/>
    </source>
</evidence>
<dbReference type="InterPro" id="IPR000182">
    <property type="entry name" value="GNAT_dom"/>
</dbReference>
<dbReference type="KEGG" id="paro:CUV01_08190"/>
<gene>
    <name evidence="2" type="ORF">CUV01_08190</name>
</gene>
<dbReference type="CDD" id="cd04301">
    <property type="entry name" value="NAT_SF"/>
    <property type="match status" value="1"/>
</dbReference>
<name>A0A2K9EZ39_9RHOB</name>
<evidence type="ECO:0000313" key="2">
    <source>
        <dbReference type="EMBL" id="AUH33372.1"/>
    </source>
</evidence>
<dbReference type="AlphaFoldDB" id="A0A2K9EZ39"/>
<protein>
    <submittedName>
        <fullName evidence="2">GNAT family N-acetyltransferase</fullName>
    </submittedName>
</protein>
<dbReference type="RefSeq" id="WP_101460042.1">
    <property type="nucleotide sequence ID" value="NZ_CP025408.1"/>
</dbReference>
<keyword evidence="2" id="KW-0808">Transferase</keyword>
<dbReference type="GO" id="GO:0016747">
    <property type="term" value="F:acyltransferase activity, transferring groups other than amino-acyl groups"/>
    <property type="evidence" value="ECO:0007669"/>
    <property type="project" value="InterPro"/>
</dbReference>
<feature type="domain" description="N-acetyltransferase" evidence="1">
    <location>
        <begin position="4"/>
        <end position="157"/>
    </location>
</feature>
<dbReference type="OrthoDB" id="2436196at2"/>
<dbReference type="EMBL" id="CP025408">
    <property type="protein sequence ID" value="AUH33372.1"/>
    <property type="molecule type" value="Genomic_DNA"/>
</dbReference>
<dbReference type="PANTHER" id="PTHR43305:SF1">
    <property type="entry name" value="FAMILY N-ACETYLTRANSFERASE, PUTATIVE (AFU_ORTHOLOGUE AFUA_2G01380)-RELATED"/>
    <property type="match status" value="1"/>
</dbReference>
<dbReference type="PROSITE" id="PS51186">
    <property type="entry name" value="GNAT"/>
    <property type="match status" value="1"/>
</dbReference>
<dbReference type="Proteomes" id="UP000233742">
    <property type="component" value="Chromosome"/>
</dbReference>
<accession>A0A2K9EZ39</accession>
<dbReference type="PANTHER" id="PTHR43305">
    <property type="entry name" value="FAMILY N-ACETYLTRANSFERASE, PUTATIVE (AFU_ORTHOLOGUE AFUA_2G01380)-RELATED"/>
    <property type="match status" value="1"/>
</dbReference>
<dbReference type="Pfam" id="PF00583">
    <property type="entry name" value="Acetyltransf_1"/>
    <property type="match status" value="1"/>
</dbReference>
<dbReference type="SUPFAM" id="SSF55729">
    <property type="entry name" value="Acyl-CoA N-acyltransferases (Nat)"/>
    <property type="match status" value="1"/>
</dbReference>